<dbReference type="STRING" id="351659.SAMN05421784_13721"/>
<name>A0A1I7JQU8_9GAMM</name>
<evidence type="ECO:0000256" key="1">
    <source>
        <dbReference type="SAM" id="Phobius"/>
    </source>
</evidence>
<evidence type="ECO:0000313" key="3">
    <source>
        <dbReference type="Proteomes" id="UP000242496"/>
    </source>
</evidence>
<dbReference type="Proteomes" id="UP000242496">
    <property type="component" value="Unassembled WGS sequence"/>
</dbReference>
<keyword evidence="1" id="KW-0812">Transmembrane</keyword>
<reference evidence="3" key="1">
    <citation type="submission" date="2016-10" db="EMBL/GenBank/DDBJ databases">
        <authorList>
            <person name="Varghese N."/>
            <person name="Submissions S."/>
        </authorList>
    </citation>
    <scope>NUCLEOTIDE SEQUENCE [LARGE SCALE GENOMIC DNA]</scope>
    <source>
        <strain evidence="3">DSM 18168</strain>
    </source>
</reference>
<keyword evidence="3" id="KW-1185">Reference proteome</keyword>
<feature type="transmembrane region" description="Helical" evidence="1">
    <location>
        <begin position="26"/>
        <end position="45"/>
    </location>
</feature>
<gene>
    <name evidence="2" type="ORF">SAMN05421784_13721</name>
</gene>
<dbReference type="RefSeq" id="WP_041981957.1">
    <property type="nucleotide sequence ID" value="NZ_CAWRBG010000050.1"/>
</dbReference>
<organism evidence="2 3">
    <name type="scientific">Xenorhabdus koppenhoeferi</name>
    <dbReference type="NCBI Taxonomy" id="351659"/>
    <lineage>
        <taxon>Bacteria</taxon>
        <taxon>Pseudomonadati</taxon>
        <taxon>Pseudomonadota</taxon>
        <taxon>Gammaproteobacteria</taxon>
        <taxon>Enterobacterales</taxon>
        <taxon>Morganellaceae</taxon>
        <taxon>Xenorhabdus</taxon>
    </lineage>
</organism>
<evidence type="ECO:0000313" key="2">
    <source>
        <dbReference type="EMBL" id="SFU87495.1"/>
    </source>
</evidence>
<keyword evidence="1" id="KW-1133">Transmembrane helix</keyword>
<accession>A0A1I7JQU8</accession>
<sequence length="121" mass="13702">MQTIQFMPDRLNAEPTVFRGFTTPELGLAMLFGSAIGLIISLFFIPFIGWVVIPTFILVTPLLIVFLGGKHLLKIKRGKPGNYIYFSLALNKRKWGMGDSTLIIHDQAWSLRRARIRGILK</sequence>
<proteinExistence type="predicted"/>
<dbReference type="InterPro" id="IPR021877">
    <property type="entry name" value="DUF3487"/>
</dbReference>
<dbReference type="EMBL" id="FPBJ01000037">
    <property type="protein sequence ID" value="SFU87495.1"/>
    <property type="molecule type" value="Genomic_DNA"/>
</dbReference>
<dbReference type="NCBIfam" id="TIGR03750">
    <property type="entry name" value="conj_TIGR03750"/>
    <property type="match status" value="1"/>
</dbReference>
<feature type="transmembrane region" description="Helical" evidence="1">
    <location>
        <begin position="51"/>
        <end position="69"/>
    </location>
</feature>
<dbReference type="Pfam" id="PF11990">
    <property type="entry name" value="DUF3487"/>
    <property type="match status" value="1"/>
</dbReference>
<dbReference type="AlphaFoldDB" id="A0A1I7JQU8"/>
<dbReference type="OrthoDB" id="8907898at2"/>
<protein>
    <submittedName>
        <fullName evidence="2">Conjugative transfer region protein, TIGR03750 family</fullName>
    </submittedName>
</protein>
<keyword evidence="1" id="KW-0472">Membrane</keyword>